<dbReference type="EMBL" id="ACLR01000034">
    <property type="protein sequence ID" value="EEK17608.1"/>
    <property type="molecule type" value="Genomic_DNA"/>
</dbReference>
<dbReference type="PROSITE" id="PS00092">
    <property type="entry name" value="N6_MTASE"/>
    <property type="match status" value="1"/>
</dbReference>
<dbReference type="STRING" id="596327.PORUE0001_0161"/>
<evidence type="ECO:0000259" key="6">
    <source>
        <dbReference type="Pfam" id="PF05175"/>
    </source>
</evidence>
<keyword evidence="9" id="KW-1185">Reference proteome</keyword>
<evidence type="ECO:0000313" key="9">
    <source>
        <dbReference type="Proteomes" id="UP000003303"/>
    </source>
</evidence>
<dbReference type="InterPro" id="IPR029063">
    <property type="entry name" value="SAM-dependent_MTases_sf"/>
</dbReference>
<dbReference type="OrthoDB" id="9800643at2"/>
<dbReference type="GO" id="GO:0102559">
    <property type="term" value="F:peptide chain release factor N(5)-glutamine methyltransferase activity"/>
    <property type="evidence" value="ECO:0007669"/>
    <property type="project" value="UniProtKB-EC"/>
</dbReference>
<dbReference type="EC" id="2.1.1.297" evidence="1"/>
<dbReference type="GO" id="GO:0003676">
    <property type="term" value="F:nucleic acid binding"/>
    <property type="evidence" value="ECO:0007669"/>
    <property type="project" value="InterPro"/>
</dbReference>
<dbReference type="CDD" id="cd02440">
    <property type="entry name" value="AdoMet_MTases"/>
    <property type="match status" value="1"/>
</dbReference>
<dbReference type="InterPro" id="IPR004556">
    <property type="entry name" value="HemK-like"/>
</dbReference>
<dbReference type="InterPro" id="IPR050320">
    <property type="entry name" value="N5-glutamine_MTase"/>
</dbReference>
<evidence type="ECO:0000256" key="4">
    <source>
        <dbReference type="ARBA" id="ARBA00022691"/>
    </source>
</evidence>
<organism evidence="8 9">
    <name type="scientific">Porphyromonas uenonis 60-3</name>
    <dbReference type="NCBI Taxonomy" id="596327"/>
    <lineage>
        <taxon>Bacteria</taxon>
        <taxon>Pseudomonadati</taxon>
        <taxon>Bacteroidota</taxon>
        <taxon>Bacteroidia</taxon>
        <taxon>Bacteroidales</taxon>
        <taxon>Porphyromonadaceae</taxon>
        <taxon>Porphyromonas</taxon>
    </lineage>
</organism>
<evidence type="ECO:0000259" key="7">
    <source>
        <dbReference type="Pfam" id="PF17827"/>
    </source>
</evidence>
<dbReference type="InterPro" id="IPR002052">
    <property type="entry name" value="DNA_methylase_N6_adenine_CS"/>
</dbReference>
<dbReference type="Gene3D" id="3.40.50.150">
    <property type="entry name" value="Vaccinia Virus protein VP39"/>
    <property type="match status" value="1"/>
</dbReference>
<dbReference type="Gene3D" id="1.10.8.10">
    <property type="entry name" value="DNA helicase RuvA subunit, C-terminal domain"/>
    <property type="match status" value="1"/>
</dbReference>
<gene>
    <name evidence="8" type="primary">prmC</name>
    <name evidence="8" type="ORF">PORUE0001_0161</name>
</gene>
<sequence length="302" mass="33445">MSEAMIVAGMTLCDAALAIAEALPAYYVETRERQAMSEMLLQHITKLSQTNYLLDRKVRQLSDTEATWLCQALERLTHDEPIQYIVGVAPFGSFDLTVGRGVLIPRPETAELCELILARHPATEAPQRLLDVGCGSACIPIYIGSERPQWSLYAMDQSEQALGYAEQNVRQTGVAVQLFRGDLFAWCQGKGIPAKLPPINLLVSNPPYIPECDQATMRPNVLVGEPREALFVPDADPLRYYRALVALVPQIRSPQAPLTLYCETHHQLAHEVAALCEQAGAISSEVLKDLTGRERFVQATFQ</sequence>
<name>C2M9L1_9PORP</name>
<feature type="domain" description="Release factor glutamine methyltransferase N-terminal" evidence="7">
    <location>
        <begin position="20"/>
        <end position="87"/>
    </location>
</feature>
<dbReference type="PANTHER" id="PTHR18895:SF74">
    <property type="entry name" value="MTRF1L RELEASE FACTOR GLUTAMINE METHYLTRANSFERASE"/>
    <property type="match status" value="1"/>
</dbReference>
<reference evidence="8 9" key="1">
    <citation type="submission" date="2009-04" db="EMBL/GenBank/DDBJ databases">
        <authorList>
            <person name="Sebastian Y."/>
            <person name="Madupu R."/>
            <person name="Durkin A.S."/>
            <person name="Torralba M."/>
            <person name="Methe B."/>
            <person name="Sutton G.G."/>
            <person name="Strausberg R.L."/>
            <person name="Nelson K.E."/>
        </authorList>
    </citation>
    <scope>NUCLEOTIDE SEQUENCE [LARGE SCALE GENOMIC DNA]</scope>
    <source>
        <strain evidence="8 9">60-3</strain>
    </source>
</reference>
<dbReference type="AlphaFoldDB" id="C2M9L1"/>
<evidence type="ECO:0000313" key="8">
    <source>
        <dbReference type="EMBL" id="EEK17608.1"/>
    </source>
</evidence>
<keyword evidence="4" id="KW-0949">S-adenosyl-L-methionine</keyword>
<dbReference type="Pfam" id="PF05175">
    <property type="entry name" value="MTS"/>
    <property type="match status" value="1"/>
</dbReference>
<dbReference type="Proteomes" id="UP000003303">
    <property type="component" value="Unassembled WGS sequence"/>
</dbReference>
<comment type="catalytic activity">
    <reaction evidence="5">
        <text>L-glutaminyl-[peptide chain release factor] + S-adenosyl-L-methionine = N(5)-methyl-L-glutaminyl-[peptide chain release factor] + S-adenosyl-L-homocysteine + H(+)</text>
        <dbReference type="Rhea" id="RHEA:42896"/>
        <dbReference type="Rhea" id="RHEA-COMP:10271"/>
        <dbReference type="Rhea" id="RHEA-COMP:10272"/>
        <dbReference type="ChEBI" id="CHEBI:15378"/>
        <dbReference type="ChEBI" id="CHEBI:30011"/>
        <dbReference type="ChEBI" id="CHEBI:57856"/>
        <dbReference type="ChEBI" id="CHEBI:59789"/>
        <dbReference type="ChEBI" id="CHEBI:61891"/>
        <dbReference type="EC" id="2.1.1.297"/>
    </reaction>
</comment>
<keyword evidence="2 8" id="KW-0489">Methyltransferase</keyword>
<feature type="domain" description="Methyltransferase small" evidence="6">
    <location>
        <begin position="117"/>
        <end position="212"/>
    </location>
</feature>
<protein>
    <recommendedName>
        <fullName evidence="1">peptide chain release factor N(5)-glutamine methyltransferase</fullName>
        <ecNumber evidence="1">2.1.1.297</ecNumber>
    </recommendedName>
</protein>
<proteinExistence type="predicted"/>
<dbReference type="NCBIfam" id="TIGR00536">
    <property type="entry name" value="hemK_fam"/>
    <property type="match status" value="1"/>
</dbReference>
<evidence type="ECO:0000256" key="5">
    <source>
        <dbReference type="ARBA" id="ARBA00048391"/>
    </source>
</evidence>
<keyword evidence="3 8" id="KW-0808">Transferase</keyword>
<dbReference type="Pfam" id="PF17827">
    <property type="entry name" value="PrmC_N"/>
    <property type="match status" value="1"/>
</dbReference>
<dbReference type="SUPFAM" id="SSF53335">
    <property type="entry name" value="S-adenosyl-L-methionine-dependent methyltransferases"/>
    <property type="match status" value="1"/>
</dbReference>
<evidence type="ECO:0000256" key="2">
    <source>
        <dbReference type="ARBA" id="ARBA00022603"/>
    </source>
</evidence>
<dbReference type="PANTHER" id="PTHR18895">
    <property type="entry name" value="HEMK METHYLTRANSFERASE"/>
    <property type="match status" value="1"/>
</dbReference>
<dbReference type="InterPro" id="IPR040758">
    <property type="entry name" value="PrmC_N"/>
</dbReference>
<accession>C2M9L1</accession>
<evidence type="ECO:0000256" key="3">
    <source>
        <dbReference type="ARBA" id="ARBA00022679"/>
    </source>
</evidence>
<evidence type="ECO:0000256" key="1">
    <source>
        <dbReference type="ARBA" id="ARBA00012771"/>
    </source>
</evidence>
<dbReference type="InterPro" id="IPR007848">
    <property type="entry name" value="Small_mtfrase_dom"/>
</dbReference>
<dbReference type="eggNOG" id="COG2890">
    <property type="taxonomic scope" value="Bacteria"/>
</dbReference>
<dbReference type="GO" id="GO:0032259">
    <property type="term" value="P:methylation"/>
    <property type="evidence" value="ECO:0007669"/>
    <property type="project" value="UniProtKB-KW"/>
</dbReference>
<dbReference type="RefSeq" id="WP_007364642.1">
    <property type="nucleotide sequence ID" value="NZ_ACLR01000034.1"/>
</dbReference>
<comment type="caution">
    <text evidence="8">The sequence shown here is derived from an EMBL/GenBank/DDBJ whole genome shotgun (WGS) entry which is preliminary data.</text>
</comment>